<dbReference type="RefSeq" id="WP_274692173.1">
    <property type="nucleotide sequence ID" value="NZ_JAPMOU010000095.1"/>
</dbReference>
<name>A0ABT5UIQ9_9GAMM</name>
<dbReference type="EMBL" id="JAPMOU010000095">
    <property type="protein sequence ID" value="MDE1465871.1"/>
    <property type="molecule type" value="Genomic_DNA"/>
</dbReference>
<dbReference type="Proteomes" id="UP001528823">
    <property type="component" value="Unassembled WGS sequence"/>
</dbReference>
<organism evidence="1 2">
    <name type="scientific">Spartinivicinus poritis</name>
    <dbReference type="NCBI Taxonomy" id="2994640"/>
    <lineage>
        <taxon>Bacteria</taxon>
        <taxon>Pseudomonadati</taxon>
        <taxon>Pseudomonadota</taxon>
        <taxon>Gammaproteobacteria</taxon>
        <taxon>Oceanospirillales</taxon>
        <taxon>Zooshikellaceae</taxon>
        <taxon>Spartinivicinus</taxon>
    </lineage>
</organism>
<protein>
    <submittedName>
        <fullName evidence="1">Uncharacterized protein</fullName>
    </submittedName>
</protein>
<evidence type="ECO:0000313" key="2">
    <source>
        <dbReference type="Proteomes" id="UP001528823"/>
    </source>
</evidence>
<reference evidence="1 2" key="1">
    <citation type="submission" date="2022-11" db="EMBL/GenBank/DDBJ databases">
        <title>Spartinivicinus poritis sp. nov., isolated from scleractinian coral Porites lutea.</title>
        <authorList>
            <person name="Zhang G."/>
            <person name="Cai L."/>
            <person name="Wei Q."/>
        </authorList>
    </citation>
    <scope>NUCLEOTIDE SEQUENCE [LARGE SCALE GENOMIC DNA]</scope>
    <source>
        <strain evidence="1 2">A2-2</strain>
    </source>
</reference>
<comment type="caution">
    <text evidence="1">The sequence shown here is derived from an EMBL/GenBank/DDBJ whole genome shotgun (WGS) entry which is preliminary data.</text>
</comment>
<proteinExistence type="predicted"/>
<evidence type="ECO:0000313" key="1">
    <source>
        <dbReference type="EMBL" id="MDE1465871.1"/>
    </source>
</evidence>
<keyword evidence="2" id="KW-1185">Reference proteome</keyword>
<accession>A0ABT5UIQ9</accession>
<gene>
    <name evidence="1" type="ORF">ORQ98_28305</name>
</gene>
<sequence>MQATNMIKQIKRSDLSTCNFDKWLLSLKQKDLFSSNNLEYEISNDDLGKVSAAIIEVHTSKYMLISHSEAPDNNIDVFLDIDTPVGELTKLANDLLEYIYISDEESLEFNEEVSLDKLDHWNVNRQDDNGAKNTITTKLSKKAALQLADSFEKKGHKQMYWVEKTQK</sequence>